<feature type="signal peptide" evidence="1">
    <location>
        <begin position="1"/>
        <end position="19"/>
    </location>
</feature>
<dbReference type="eggNOG" id="ENOG502SZSQ">
    <property type="taxonomic scope" value="Eukaryota"/>
</dbReference>
<feature type="chain" id="PRO_5003195145" evidence="1">
    <location>
        <begin position="20"/>
        <end position="311"/>
    </location>
</feature>
<proteinExistence type="predicted"/>
<dbReference type="OrthoDB" id="3629846at2759"/>
<evidence type="ECO:0000313" key="2">
    <source>
        <dbReference type="EMBL" id="CBX99621.1"/>
    </source>
</evidence>
<gene>
    <name evidence="2" type="ORF">LEMA_P088600.1</name>
</gene>
<accession>E5A7M6</accession>
<dbReference type="GeneID" id="13289090"/>
<keyword evidence="1" id="KW-0732">Signal</keyword>
<dbReference type="HOGENOM" id="CLU_880394_0_0_1"/>
<dbReference type="OMA" id="GEDEMAW"/>
<reference evidence="3" key="1">
    <citation type="journal article" date="2011" name="Nat. Commun.">
        <title>Effector diversification within compartments of the Leptosphaeria maculans genome affected by Repeat-Induced Point mutations.</title>
        <authorList>
            <person name="Rouxel T."/>
            <person name="Grandaubert J."/>
            <person name="Hane J.K."/>
            <person name="Hoede C."/>
            <person name="van de Wouw A.P."/>
            <person name="Couloux A."/>
            <person name="Dominguez V."/>
            <person name="Anthouard V."/>
            <person name="Bally P."/>
            <person name="Bourras S."/>
            <person name="Cozijnsen A.J."/>
            <person name="Ciuffetti L.M."/>
            <person name="Degrave A."/>
            <person name="Dilmaghani A."/>
            <person name="Duret L."/>
            <person name="Fudal I."/>
            <person name="Goodwin S.B."/>
            <person name="Gout L."/>
            <person name="Glaser N."/>
            <person name="Linglin J."/>
            <person name="Kema G.H.J."/>
            <person name="Lapalu N."/>
            <person name="Lawrence C.B."/>
            <person name="May K."/>
            <person name="Meyer M."/>
            <person name="Ollivier B."/>
            <person name="Poulain J."/>
            <person name="Schoch C.L."/>
            <person name="Simon A."/>
            <person name="Spatafora J.W."/>
            <person name="Stachowiak A."/>
            <person name="Turgeon B.G."/>
            <person name="Tyler B.M."/>
            <person name="Vincent D."/>
            <person name="Weissenbach J."/>
            <person name="Amselem J."/>
            <person name="Quesneville H."/>
            <person name="Oliver R.P."/>
            <person name="Wincker P."/>
            <person name="Balesdent M.-H."/>
            <person name="Howlett B.J."/>
        </authorList>
    </citation>
    <scope>NUCLEOTIDE SEQUENCE [LARGE SCALE GENOMIC DNA]</scope>
    <source>
        <strain evidence="3">JN3 / isolate v23.1.3 / race Av1-4-5-6-7-8</strain>
    </source>
</reference>
<dbReference type="VEuPathDB" id="FungiDB:LEMA_P088600.1"/>
<dbReference type="InParanoid" id="E5A7M6"/>
<name>E5A7M6_LEPMJ</name>
<evidence type="ECO:0000256" key="1">
    <source>
        <dbReference type="SAM" id="SignalP"/>
    </source>
</evidence>
<dbReference type="Proteomes" id="UP000002668">
    <property type="component" value="Genome"/>
</dbReference>
<evidence type="ECO:0000313" key="3">
    <source>
        <dbReference type="Proteomes" id="UP000002668"/>
    </source>
</evidence>
<keyword evidence="3" id="KW-1185">Reference proteome</keyword>
<dbReference type="STRING" id="985895.E5A7M6"/>
<organism evidence="2 3">
    <name type="scientific">Leptosphaeria maculans (strain JN3 / isolate v23.1.3 / race Av1-4-5-6-7-8)</name>
    <name type="common">Blackleg fungus</name>
    <name type="synonym">Phoma lingam</name>
    <dbReference type="NCBI Taxonomy" id="985895"/>
    <lineage>
        <taxon>Eukaryota</taxon>
        <taxon>Fungi</taxon>
        <taxon>Dikarya</taxon>
        <taxon>Ascomycota</taxon>
        <taxon>Pezizomycotina</taxon>
        <taxon>Dothideomycetes</taxon>
        <taxon>Pleosporomycetidae</taxon>
        <taxon>Pleosporales</taxon>
        <taxon>Pleosporineae</taxon>
        <taxon>Leptosphaeriaceae</taxon>
        <taxon>Plenodomus</taxon>
        <taxon>Plenodomus lingam/Leptosphaeria maculans species complex</taxon>
    </lineage>
</organism>
<protein>
    <submittedName>
        <fullName evidence="2">Uncharacterized protein</fullName>
    </submittedName>
</protein>
<sequence length="311" mass="33857">MRLSYFSWALLSISASAQAEGNGWGVIGVNKAGSGSDEAVRVFEDAGYSPNASDVVTFTQNFNNTAEEWTWRINVSEIAVPDNSQDLGLERANFSEGLHVAHTQWQLVWPGEEDDLLSFVKSRSVDSARFSAFMATVYSNITDRFEDSDDGDCTPMLGERCVESIRNRAVNGEDEMAWSNLEGCESTFDARDQSTSRGISFSMNADDEGLVEWPRNGTLVFATSAAYGPGETAAYNQAIHALHILVMNYKYGQGPVVGASNATVVCRVVEKAAGADNPEQGPGEDSAAVIWQQSLWTITGLTTLVTLFVMW</sequence>
<dbReference type="AlphaFoldDB" id="E5A7M6"/>
<dbReference type="RefSeq" id="XP_003843100.1">
    <property type="nucleotide sequence ID" value="XM_003843052.1"/>
</dbReference>
<dbReference type="EMBL" id="FP929136">
    <property type="protein sequence ID" value="CBX99621.1"/>
    <property type="molecule type" value="Genomic_DNA"/>
</dbReference>